<accession>A0AA85JVW4</accession>
<evidence type="ECO:0000259" key="7">
    <source>
        <dbReference type="Pfam" id="PF10277"/>
    </source>
</evidence>
<comment type="subcellular location">
    <subcellularLocation>
        <location evidence="1">Endomembrane system</location>
        <topology evidence="1">Multi-pass membrane protein</topology>
    </subcellularLocation>
</comment>
<dbReference type="PANTHER" id="PTHR21324:SF2">
    <property type="entry name" value="EG:22E5.9 PROTEIN"/>
    <property type="match status" value="1"/>
</dbReference>
<feature type="transmembrane region" description="Helical" evidence="6">
    <location>
        <begin position="126"/>
        <end position="147"/>
    </location>
</feature>
<feature type="transmembrane region" description="Helical" evidence="6">
    <location>
        <begin position="159"/>
        <end position="181"/>
    </location>
</feature>
<evidence type="ECO:0000256" key="6">
    <source>
        <dbReference type="SAM" id="Phobius"/>
    </source>
</evidence>
<evidence type="ECO:0000256" key="3">
    <source>
        <dbReference type="ARBA" id="ARBA00022692"/>
    </source>
</evidence>
<keyword evidence="8" id="KW-1185">Reference proteome</keyword>
<feature type="transmembrane region" description="Helical" evidence="6">
    <location>
        <begin position="12"/>
        <end position="34"/>
    </location>
</feature>
<feature type="transmembrane region" description="Helical" evidence="6">
    <location>
        <begin position="56"/>
        <end position="79"/>
    </location>
</feature>
<evidence type="ECO:0000313" key="8">
    <source>
        <dbReference type="Proteomes" id="UP000050795"/>
    </source>
</evidence>
<dbReference type="WBParaSite" id="TREG1_45530.2">
    <property type="protein sequence ID" value="TREG1_45530.2"/>
    <property type="gene ID" value="TREG1_45530"/>
</dbReference>
<keyword evidence="5 6" id="KW-0472">Membrane</keyword>
<reference evidence="8" key="1">
    <citation type="submission" date="2022-06" db="EMBL/GenBank/DDBJ databases">
        <authorList>
            <person name="Berger JAMES D."/>
            <person name="Berger JAMES D."/>
        </authorList>
    </citation>
    <scope>NUCLEOTIDE SEQUENCE [LARGE SCALE GENOMIC DNA]</scope>
</reference>
<evidence type="ECO:0000256" key="5">
    <source>
        <dbReference type="ARBA" id="ARBA00023136"/>
    </source>
</evidence>
<organism evidence="8 10">
    <name type="scientific">Trichobilharzia regenti</name>
    <name type="common">Nasal bird schistosome</name>
    <dbReference type="NCBI Taxonomy" id="157069"/>
    <lineage>
        <taxon>Eukaryota</taxon>
        <taxon>Metazoa</taxon>
        <taxon>Spiralia</taxon>
        <taxon>Lophotrochozoa</taxon>
        <taxon>Platyhelminthes</taxon>
        <taxon>Trematoda</taxon>
        <taxon>Digenea</taxon>
        <taxon>Strigeidida</taxon>
        <taxon>Schistosomatoidea</taxon>
        <taxon>Schistosomatidae</taxon>
        <taxon>Trichobilharzia</taxon>
    </lineage>
</organism>
<dbReference type="InterPro" id="IPR050911">
    <property type="entry name" value="DRAM/TMEM150_Autophagy_Mod"/>
</dbReference>
<evidence type="ECO:0000256" key="4">
    <source>
        <dbReference type="ARBA" id="ARBA00022989"/>
    </source>
</evidence>
<dbReference type="PANTHER" id="PTHR21324">
    <property type="entry name" value="FASTING-INDUCIBLE INTEGRAL MEMBRANE PROTEIN TM6P1-RELATED"/>
    <property type="match status" value="1"/>
</dbReference>
<dbReference type="Proteomes" id="UP000050795">
    <property type="component" value="Unassembled WGS sequence"/>
</dbReference>
<proteinExistence type="inferred from homology"/>
<protein>
    <recommendedName>
        <fullName evidence="7">CWH43-like N-terminal domain-containing protein</fullName>
    </recommendedName>
</protein>
<sequence>MILCRRRINPFRFSLIALFIAIIGLPILYSVAVYNEHINAFFPFISSFGVFPPEKYGFFVMMTTYSIFNTAGNWFWFQIVKTKISNMSKSLIPLFINSIIRLLMTISGLCLTGLSIFDMEEYNWHHYLMTVCNFFCHGLSITLGGCLMLKYFEDSHWFWCIRFTMTVEMIFSAIAFVYFNFTGLPRLDTLNIYRMLPTDGGYWEFVYCAMAEWVMVATCIVYTLVIALETNKYGKSLMRTVSRDTSTVQLLRNV</sequence>
<evidence type="ECO:0000256" key="2">
    <source>
        <dbReference type="ARBA" id="ARBA00006565"/>
    </source>
</evidence>
<dbReference type="InterPro" id="IPR019402">
    <property type="entry name" value="CWH43_N"/>
</dbReference>
<reference evidence="9 10" key="2">
    <citation type="submission" date="2023-11" db="UniProtKB">
        <authorList>
            <consortium name="WormBaseParasite"/>
        </authorList>
    </citation>
    <scope>IDENTIFICATION</scope>
</reference>
<evidence type="ECO:0000256" key="1">
    <source>
        <dbReference type="ARBA" id="ARBA00004127"/>
    </source>
</evidence>
<keyword evidence="4 6" id="KW-1133">Transmembrane helix</keyword>
<dbReference type="GO" id="GO:0012505">
    <property type="term" value="C:endomembrane system"/>
    <property type="evidence" value="ECO:0007669"/>
    <property type="project" value="UniProtKB-SubCell"/>
</dbReference>
<feature type="transmembrane region" description="Helical" evidence="6">
    <location>
        <begin position="201"/>
        <end position="228"/>
    </location>
</feature>
<keyword evidence="3 6" id="KW-0812">Transmembrane</keyword>
<comment type="similarity">
    <text evidence="2">Belongs to the DRAM/TMEM150 family.</text>
</comment>
<evidence type="ECO:0000313" key="9">
    <source>
        <dbReference type="WBParaSite" id="TREG1_45530.1"/>
    </source>
</evidence>
<dbReference type="WBParaSite" id="TREG1_45530.1">
    <property type="protein sequence ID" value="TREG1_45530.1"/>
    <property type="gene ID" value="TREG1_45530"/>
</dbReference>
<evidence type="ECO:0000313" key="10">
    <source>
        <dbReference type="WBParaSite" id="TREG1_45530.2"/>
    </source>
</evidence>
<feature type="transmembrane region" description="Helical" evidence="6">
    <location>
        <begin position="91"/>
        <end position="114"/>
    </location>
</feature>
<feature type="domain" description="CWH43-like N-terminal" evidence="7">
    <location>
        <begin position="13"/>
        <end position="229"/>
    </location>
</feature>
<dbReference type="Pfam" id="PF10277">
    <property type="entry name" value="Frag1"/>
    <property type="match status" value="1"/>
</dbReference>
<name>A0AA85JVW4_TRIRE</name>
<dbReference type="AlphaFoldDB" id="A0AA85JVW4"/>